<name>A0A2G8JRQ5_STIJA</name>
<dbReference type="InterPro" id="IPR050111">
    <property type="entry name" value="C-type_lectin/snaclec_domain"/>
</dbReference>
<dbReference type="PROSITE" id="PS50041">
    <property type="entry name" value="C_TYPE_LECTIN_2"/>
    <property type="match status" value="1"/>
</dbReference>
<dbReference type="InterPro" id="IPR016186">
    <property type="entry name" value="C-type_lectin-like/link_sf"/>
</dbReference>
<dbReference type="Pfam" id="PF00059">
    <property type="entry name" value="Lectin_C"/>
    <property type="match status" value="1"/>
</dbReference>
<protein>
    <submittedName>
        <fullName evidence="2">Alpha-N-acetylgalactosamine-specific lectin</fullName>
    </submittedName>
</protein>
<evidence type="ECO:0000313" key="2">
    <source>
        <dbReference type="EMBL" id="PIK38451.1"/>
    </source>
</evidence>
<feature type="domain" description="C-type lectin" evidence="1">
    <location>
        <begin position="26"/>
        <end position="162"/>
    </location>
</feature>
<evidence type="ECO:0000259" key="1">
    <source>
        <dbReference type="PROSITE" id="PS50041"/>
    </source>
</evidence>
<accession>A0A2G8JRQ5</accession>
<dbReference type="OrthoDB" id="8950604at2759"/>
<dbReference type="STRING" id="307972.A0A2G8JRQ5"/>
<dbReference type="EMBL" id="MRZV01001357">
    <property type="protein sequence ID" value="PIK38451.1"/>
    <property type="molecule type" value="Genomic_DNA"/>
</dbReference>
<dbReference type="Gene3D" id="3.10.100.10">
    <property type="entry name" value="Mannose-Binding Protein A, subunit A"/>
    <property type="match status" value="1"/>
</dbReference>
<gene>
    <name evidence="2" type="ORF">BSL78_24710</name>
</gene>
<dbReference type="PANTHER" id="PTHR22803">
    <property type="entry name" value="MANNOSE, PHOSPHOLIPASE, LECTIN RECEPTOR RELATED"/>
    <property type="match status" value="1"/>
</dbReference>
<dbReference type="Proteomes" id="UP000230750">
    <property type="component" value="Unassembled WGS sequence"/>
</dbReference>
<dbReference type="InterPro" id="IPR016187">
    <property type="entry name" value="CTDL_fold"/>
</dbReference>
<reference evidence="2 3" key="1">
    <citation type="journal article" date="2017" name="PLoS Biol.">
        <title>The sea cucumber genome provides insights into morphological evolution and visceral regeneration.</title>
        <authorList>
            <person name="Zhang X."/>
            <person name="Sun L."/>
            <person name="Yuan J."/>
            <person name="Sun Y."/>
            <person name="Gao Y."/>
            <person name="Zhang L."/>
            <person name="Li S."/>
            <person name="Dai H."/>
            <person name="Hamel J.F."/>
            <person name="Liu C."/>
            <person name="Yu Y."/>
            <person name="Liu S."/>
            <person name="Lin W."/>
            <person name="Guo K."/>
            <person name="Jin S."/>
            <person name="Xu P."/>
            <person name="Storey K.B."/>
            <person name="Huan P."/>
            <person name="Zhang T."/>
            <person name="Zhou Y."/>
            <person name="Zhang J."/>
            <person name="Lin C."/>
            <person name="Li X."/>
            <person name="Xing L."/>
            <person name="Huo D."/>
            <person name="Sun M."/>
            <person name="Wang L."/>
            <person name="Mercier A."/>
            <person name="Li F."/>
            <person name="Yang H."/>
            <person name="Xiang J."/>
        </authorList>
    </citation>
    <scope>NUCLEOTIDE SEQUENCE [LARGE SCALE GENOMIC DNA]</scope>
    <source>
        <strain evidence="2">Shaxun</strain>
        <tissue evidence="2">Muscle</tissue>
    </source>
</reference>
<proteinExistence type="predicted"/>
<dbReference type="GO" id="GO:0030246">
    <property type="term" value="F:carbohydrate binding"/>
    <property type="evidence" value="ECO:0007669"/>
    <property type="project" value="UniProtKB-KW"/>
</dbReference>
<keyword evidence="3" id="KW-1185">Reference proteome</keyword>
<sequence length="165" mass="19215">MLFFCFYWKDHLSKRKNGCKKTRVYFSFNNLDFTKSNKSTWDGAQAYCNRYSVSTAHTGHVAHLVNVDSSQEQNFIHSWWKTMRTNYANEWEVAWLGLNDKSEEGKFVGTDGCPPKFTFWDVNEPNNLGEEDCASIRNADVNHDNGAWNDFSCTNQYAFICEINF</sequence>
<comment type="caution">
    <text evidence="2">The sequence shown here is derived from an EMBL/GenBank/DDBJ whole genome shotgun (WGS) entry which is preliminary data.</text>
</comment>
<dbReference type="AlphaFoldDB" id="A0A2G8JRQ5"/>
<keyword evidence="2" id="KW-0430">Lectin</keyword>
<dbReference type="SMART" id="SM00034">
    <property type="entry name" value="CLECT"/>
    <property type="match status" value="1"/>
</dbReference>
<dbReference type="SUPFAM" id="SSF56436">
    <property type="entry name" value="C-type lectin-like"/>
    <property type="match status" value="1"/>
</dbReference>
<evidence type="ECO:0000313" key="3">
    <source>
        <dbReference type="Proteomes" id="UP000230750"/>
    </source>
</evidence>
<organism evidence="2 3">
    <name type="scientific">Stichopus japonicus</name>
    <name type="common">Sea cucumber</name>
    <dbReference type="NCBI Taxonomy" id="307972"/>
    <lineage>
        <taxon>Eukaryota</taxon>
        <taxon>Metazoa</taxon>
        <taxon>Echinodermata</taxon>
        <taxon>Eleutherozoa</taxon>
        <taxon>Echinozoa</taxon>
        <taxon>Holothuroidea</taxon>
        <taxon>Aspidochirotacea</taxon>
        <taxon>Aspidochirotida</taxon>
        <taxon>Stichopodidae</taxon>
        <taxon>Apostichopus</taxon>
    </lineage>
</organism>
<dbReference type="InterPro" id="IPR001304">
    <property type="entry name" value="C-type_lectin-like"/>
</dbReference>